<dbReference type="PANTHER" id="PTHR34847:SF1">
    <property type="entry name" value="NODULATION PROTEIN U"/>
    <property type="match status" value="1"/>
</dbReference>
<keyword evidence="5" id="KW-1185">Reference proteome</keyword>
<dbReference type="Gene3D" id="3.30.420.40">
    <property type="match status" value="2"/>
</dbReference>
<feature type="domain" description="Carbamoyltransferase" evidence="2">
    <location>
        <begin position="14"/>
        <end position="336"/>
    </location>
</feature>
<dbReference type="Pfam" id="PF02543">
    <property type="entry name" value="Carbam_trans_N"/>
    <property type="match status" value="1"/>
</dbReference>
<name>A0A1C6U483_9ACTN</name>
<organism evidence="4 5">
    <name type="scientific">Micromonospora yangpuensis</name>
    <dbReference type="NCBI Taxonomy" id="683228"/>
    <lineage>
        <taxon>Bacteria</taxon>
        <taxon>Bacillati</taxon>
        <taxon>Actinomycetota</taxon>
        <taxon>Actinomycetes</taxon>
        <taxon>Micromonosporales</taxon>
        <taxon>Micromonosporaceae</taxon>
        <taxon>Micromonospora</taxon>
    </lineage>
</organism>
<dbReference type="InterPro" id="IPR038152">
    <property type="entry name" value="Carbam_trans_C_sf"/>
</dbReference>
<dbReference type="InterPro" id="IPR051338">
    <property type="entry name" value="NodU/CmcH_Carbamoyltrnsfr"/>
</dbReference>
<dbReference type="Gene3D" id="3.90.870.20">
    <property type="entry name" value="Carbamoyltransferase, C-terminal domain"/>
    <property type="match status" value="1"/>
</dbReference>
<dbReference type="OrthoDB" id="9780777at2"/>
<dbReference type="RefSeq" id="WP_091434266.1">
    <property type="nucleotide sequence ID" value="NZ_BMMJ01000001.1"/>
</dbReference>
<evidence type="ECO:0000313" key="5">
    <source>
        <dbReference type="Proteomes" id="UP000198937"/>
    </source>
</evidence>
<dbReference type="InterPro" id="IPR003696">
    <property type="entry name" value="Carbtransf_dom"/>
</dbReference>
<dbReference type="CDD" id="cd24100">
    <property type="entry name" value="ASKHA_NBD_MJ1051-like_N"/>
    <property type="match status" value="1"/>
</dbReference>
<dbReference type="PANTHER" id="PTHR34847">
    <property type="entry name" value="NODULATION PROTEIN U"/>
    <property type="match status" value="1"/>
</dbReference>
<dbReference type="Pfam" id="PF16861">
    <property type="entry name" value="Carbam_trans_C"/>
    <property type="match status" value="1"/>
</dbReference>
<accession>A0A1C6U483</accession>
<dbReference type="AlphaFoldDB" id="A0A1C6U483"/>
<evidence type="ECO:0000313" key="4">
    <source>
        <dbReference type="EMBL" id="SCL48679.1"/>
    </source>
</evidence>
<dbReference type="InterPro" id="IPR031730">
    <property type="entry name" value="Carbam_trans_C"/>
</dbReference>
<gene>
    <name evidence="4" type="ORF">GA0070617_0946</name>
</gene>
<dbReference type="Proteomes" id="UP000198937">
    <property type="component" value="Unassembled WGS sequence"/>
</dbReference>
<keyword evidence="4" id="KW-0808">Transferase</keyword>
<evidence type="ECO:0000256" key="1">
    <source>
        <dbReference type="ARBA" id="ARBA00006129"/>
    </source>
</evidence>
<feature type="domain" description="Carbamoyltransferase C-terminal" evidence="3">
    <location>
        <begin position="389"/>
        <end position="561"/>
    </location>
</feature>
<reference evidence="4 5" key="1">
    <citation type="submission" date="2016-06" db="EMBL/GenBank/DDBJ databases">
        <authorList>
            <person name="Kjaerup R.B."/>
            <person name="Dalgaard T.S."/>
            <person name="Juul-Madsen H.R."/>
        </authorList>
    </citation>
    <scope>NUCLEOTIDE SEQUENCE [LARGE SCALE GENOMIC DNA]</scope>
    <source>
        <strain evidence="4 5">DSM 45577</strain>
    </source>
</reference>
<proteinExistence type="inferred from homology"/>
<dbReference type="SUPFAM" id="SSF53067">
    <property type="entry name" value="Actin-like ATPase domain"/>
    <property type="match status" value="1"/>
</dbReference>
<dbReference type="EMBL" id="FMIA01000002">
    <property type="protein sequence ID" value="SCL48679.1"/>
    <property type="molecule type" value="Genomic_DNA"/>
</dbReference>
<comment type="similarity">
    <text evidence="1">Belongs to the NodU/CmcH family.</text>
</comment>
<evidence type="ECO:0000259" key="2">
    <source>
        <dbReference type="Pfam" id="PF02543"/>
    </source>
</evidence>
<dbReference type="InterPro" id="IPR043129">
    <property type="entry name" value="ATPase_NBD"/>
</dbReference>
<sequence>MGELLLGIHGGANATAAIAVDGHLTYCVQEERLTGIKGYMGFPRRAIATCLDAAGADAADVAEVVYGSRSGAVEHCPRDEWRRRLTGFHHRPDLADMEAHLVAASPNGLPQRLDDLLRQSGVTARVTYIDHHTAHAAAAYYGLRAAPERPYLVLTCDGFGDGTCATVSTWTAGHRIEIARTDMRDSIGLLWFWFTHAAGFTPHEDEYKLMGMAPYARADRAREVADILHESLGLDRSGLRLRRSTGPSIERAWPAIEQRLHGRRFDDQFAGLQLFTEELLTRWVSNAVAATGIPDVLVGGGVFMNIKVNQRIAALDCVRTFNAFPSCGDESLPLGALYHHLAATHGHQTITPLSDCYLGEEITPTDARDAVAGTGLVLHEIDQIEDVVAQLLADGEIVARCAGRMEFGARALGNRSILANPSDADIPRRLNRLIKQRDFWMPFAPAMLRSHQHRYIHNPRDLHSPYMMIGFDTPPDAATHMIAAMHPADLSCRPQIVDDHSPTGLAAILDAYHHRTGQAVLLNTSLNLHGQPIARTAVDAVNVLLHSDLAHLQLGPYLVTKHAPTC</sequence>
<dbReference type="GO" id="GO:0016740">
    <property type="term" value="F:transferase activity"/>
    <property type="evidence" value="ECO:0007669"/>
    <property type="project" value="UniProtKB-KW"/>
</dbReference>
<dbReference type="STRING" id="683228.GA0070617_0946"/>
<protein>
    <submittedName>
        <fullName evidence="4">Carbamoyltransferase</fullName>
    </submittedName>
</protein>
<evidence type="ECO:0000259" key="3">
    <source>
        <dbReference type="Pfam" id="PF16861"/>
    </source>
</evidence>